<name>A0ABT7ZSB9_9FLAO</name>
<sequence length="913" mass="104957">MRKLLTLLLVFHTFLSLSGQTKERDSILQIAEKYRSVSGAKELNNIVTKAQKGLIVKNTKDSLYAANLFLLEAESLFYSWDIPVLREKFNSAINMSPSTDEGQILKVETIISSTYMEVPIGFEMSAYTKTKEALSILENLKSEPPTDLLLSIYESLMILNSTFGDTKKQKEYRDKANKLFEKNNFDSSRMVAFYTANIMSLYETDTNESTILYYINKIRKFPNKIELPNFKYVDISASNRLTKYYYNTYKRGDKTALKKGYDIIAQTLQKYSKDKSMSYHIKEAMHLKCEFLIAENKFEDAFKINSKLISISKKNDRRFHFNLAQRMIILLGLDKVADAKELVFDTLDEFHTGQDELKNDYSNFSTRNIVDYTSLFLDISDAFNKHKKNDADVKKLVNTWNNISLNQFQKSIDNKLTTKKTKALFKRVISNLLTAHANEDDQQFYVSQLLETIENIENTIEWQEFLQQRNYSKLNVVNDFKFEEYAITNALIEARIKEEDSTISTLELQLEQLKTNFKSKNPNIIKYSFSDFKTSDFKQSLLNDEVTLRYETIKDSLYTFVISKNNIELKNLGSSKAILDLTKSYLNDIKNRIDATLKAKELYALLIPNQVEKFKHLNILPDDYLYKLPFETLINSNNNYLIENKTVLYAPYLALLKYSIKNDSLVTENNTKLMIFTPAYETAADETTDVVVRGNSYRLDGAEKESKLISELFPNTSFSDYSATKENFRRYAPDGQLLHLSMHASLNSTTPQLSHLIFTEGNTDNKLYLEELYGMNLKADMAVLSACNTGVGEFELDKGIVSLHRAFTQAGVPTTVSSLWSAPDNATQKIMVAFYKELKLGKTKAEALQLAKLNYLKTTDNPMLKTSFYWAGFVINGDNKAIMLPNSEINYWLWIALGIAAALVIILLYFRKK</sequence>
<feature type="domain" description="CHAT" evidence="2">
    <location>
        <begin position="599"/>
        <end position="878"/>
    </location>
</feature>
<dbReference type="RefSeq" id="WP_290205598.1">
    <property type="nucleotide sequence ID" value="NZ_JASDDK010000001.1"/>
</dbReference>
<dbReference type="Pfam" id="PF12770">
    <property type="entry name" value="CHAT"/>
    <property type="match status" value="1"/>
</dbReference>
<dbReference type="Proteomes" id="UP001231197">
    <property type="component" value="Unassembled WGS sequence"/>
</dbReference>
<proteinExistence type="predicted"/>
<dbReference type="EMBL" id="JASDDK010000001">
    <property type="protein sequence ID" value="MDN3491911.1"/>
    <property type="molecule type" value="Genomic_DNA"/>
</dbReference>
<evidence type="ECO:0000313" key="4">
    <source>
        <dbReference type="Proteomes" id="UP001231197"/>
    </source>
</evidence>
<keyword evidence="4" id="KW-1185">Reference proteome</keyword>
<keyword evidence="1" id="KW-1133">Transmembrane helix</keyword>
<dbReference type="PANTHER" id="PTHR10098">
    <property type="entry name" value="RAPSYN-RELATED"/>
    <property type="match status" value="1"/>
</dbReference>
<dbReference type="PANTHER" id="PTHR10098:SF108">
    <property type="entry name" value="TETRATRICOPEPTIDE REPEAT PROTEIN 28"/>
    <property type="match status" value="1"/>
</dbReference>
<evidence type="ECO:0000256" key="1">
    <source>
        <dbReference type="SAM" id="Phobius"/>
    </source>
</evidence>
<dbReference type="InterPro" id="IPR024983">
    <property type="entry name" value="CHAT_dom"/>
</dbReference>
<reference evidence="3 4" key="1">
    <citation type="journal article" date="2023" name="Int. J. Syst. Evol. Microbiol.">
        <title>Winogradskyella bathintestinalis sp. nov., isolated from the intestine of the deep-sea loosejaw dragonfish, Malacosteus niger.</title>
        <authorList>
            <person name="Uniacke-Lowe S."/>
            <person name="Johnson C.N."/>
            <person name="Stanton C."/>
            <person name="Hill C."/>
            <person name="Ross P."/>
        </authorList>
    </citation>
    <scope>NUCLEOTIDE SEQUENCE [LARGE SCALE GENOMIC DNA]</scope>
    <source>
        <strain evidence="3 4">APC 3343</strain>
    </source>
</reference>
<comment type="caution">
    <text evidence="3">The sequence shown here is derived from an EMBL/GenBank/DDBJ whole genome shotgun (WGS) entry which is preliminary data.</text>
</comment>
<protein>
    <submittedName>
        <fullName evidence="3">CHAT domain-containing protein</fullName>
    </submittedName>
</protein>
<evidence type="ECO:0000313" key="3">
    <source>
        <dbReference type="EMBL" id="MDN3491911.1"/>
    </source>
</evidence>
<accession>A0ABT7ZSB9</accession>
<keyword evidence="1" id="KW-0472">Membrane</keyword>
<evidence type="ECO:0000259" key="2">
    <source>
        <dbReference type="Pfam" id="PF12770"/>
    </source>
</evidence>
<keyword evidence="1" id="KW-0812">Transmembrane</keyword>
<feature type="transmembrane region" description="Helical" evidence="1">
    <location>
        <begin position="891"/>
        <end position="910"/>
    </location>
</feature>
<gene>
    <name evidence="3" type="ORF">QMA06_04195</name>
</gene>
<organism evidence="3 4">
    <name type="scientific">Winogradskyella bathintestinalis</name>
    <dbReference type="NCBI Taxonomy" id="3035208"/>
    <lineage>
        <taxon>Bacteria</taxon>
        <taxon>Pseudomonadati</taxon>
        <taxon>Bacteroidota</taxon>
        <taxon>Flavobacteriia</taxon>
        <taxon>Flavobacteriales</taxon>
        <taxon>Flavobacteriaceae</taxon>
        <taxon>Winogradskyella</taxon>
    </lineage>
</organism>